<keyword evidence="1" id="KW-0812">Transmembrane</keyword>
<dbReference type="STRING" id="34062.AXE82_03160"/>
<keyword evidence="3" id="KW-0378">Hydrolase</keyword>
<feature type="transmembrane region" description="Helical" evidence="1">
    <location>
        <begin position="147"/>
        <end position="166"/>
    </location>
</feature>
<dbReference type="PANTHER" id="PTHR36435:SF1">
    <property type="entry name" value="CAAX AMINO TERMINAL PROTEASE FAMILY PROTEIN"/>
    <property type="match status" value="1"/>
</dbReference>
<feature type="transmembrane region" description="Helical" evidence="1">
    <location>
        <begin position="178"/>
        <end position="198"/>
    </location>
</feature>
<evidence type="ECO:0000313" key="4">
    <source>
        <dbReference type="Proteomes" id="UP000229340"/>
    </source>
</evidence>
<dbReference type="InterPro" id="IPR003675">
    <property type="entry name" value="Rce1/LyrA-like_dom"/>
</dbReference>
<keyword evidence="1" id="KW-0472">Membrane</keyword>
<evidence type="ECO:0000256" key="1">
    <source>
        <dbReference type="SAM" id="Phobius"/>
    </source>
</evidence>
<keyword evidence="3" id="KW-0482">Metalloprotease</keyword>
<dbReference type="GO" id="GO:0006508">
    <property type="term" value="P:proteolysis"/>
    <property type="evidence" value="ECO:0007669"/>
    <property type="project" value="UniProtKB-KW"/>
</dbReference>
<dbReference type="AlphaFoldDB" id="A0A2D2LVF8"/>
<feature type="transmembrane region" description="Helical" evidence="1">
    <location>
        <begin position="107"/>
        <end position="127"/>
    </location>
</feature>
<dbReference type="Proteomes" id="UP000229340">
    <property type="component" value="Chromosome"/>
</dbReference>
<accession>A0A2D2LVF8</accession>
<dbReference type="EMBL" id="CP024443">
    <property type="protein sequence ID" value="ATR79021.1"/>
    <property type="molecule type" value="Genomic_DNA"/>
</dbReference>
<name>A0A2D2LVF8_FAUOS</name>
<dbReference type="GO" id="GO:0004175">
    <property type="term" value="F:endopeptidase activity"/>
    <property type="evidence" value="ECO:0007669"/>
    <property type="project" value="UniProtKB-ARBA"/>
</dbReference>
<evidence type="ECO:0000313" key="3">
    <source>
        <dbReference type="EMBL" id="ATR79021.1"/>
    </source>
</evidence>
<dbReference type="RefSeq" id="WP_100270251.1">
    <property type="nucleotide sequence ID" value="NZ_CP024443.1"/>
</dbReference>
<feature type="domain" description="CAAX prenyl protease 2/Lysostaphin resistance protein A-like" evidence="2">
    <location>
        <begin position="147"/>
        <end position="235"/>
    </location>
</feature>
<dbReference type="InterPro" id="IPR052710">
    <property type="entry name" value="CAAX_protease"/>
</dbReference>
<keyword evidence="1" id="KW-1133">Transmembrane helix</keyword>
<reference evidence="4" key="1">
    <citation type="submission" date="2017-11" db="EMBL/GenBank/DDBJ databases">
        <title>Complete genome sequence of Moraxella osloensis NP7 isolated from human skin.</title>
        <authorList>
            <person name="Lee K."/>
            <person name="Lim J.Y."/>
            <person name="Hwang I."/>
        </authorList>
    </citation>
    <scope>NUCLEOTIDE SEQUENCE [LARGE SCALE GENOMIC DNA]</scope>
    <source>
        <strain evidence="4">NP7</strain>
    </source>
</reference>
<gene>
    <name evidence="3" type="ORF">NP7_07000</name>
</gene>
<sequence>MQNLSLQPSTPIYDLPKTIVLSMVLLAVFFASQLIGVVLFAPWVLQDAANLDIAEKVLQGSENGTLMSLSLGFTLAMVLGCVYLFIRFKNSRVKDYLAIKPFTWYQLLQCSALLIVLNVIINLITVWLGRKPMMFMDNLAESAHPRWLLVLAMVVFAPIYEEVIFRGFMWTGLASSKLGMWGASVLTSILFAVIHMQYGVVELLGIFCLAMLFSYGRIISGSLLLPVVLHMMNNGLAMWQYLYG</sequence>
<feature type="transmembrane region" description="Helical" evidence="1">
    <location>
        <begin position="65"/>
        <end position="86"/>
    </location>
</feature>
<keyword evidence="3" id="KW-0645">Protease</keyword>
<dbReference type="GO" id="GO:0008237">
    <property type="term" value="F:metallopeptidase activity"/>
    <property type="evidence" value="ECO:0007669"/>
    <property type="project" value="UniProtKB-KW"/>
</dbReference>
<evidence type="ECO:0000259" key="2">
    <source>
        <dbReference type="Pfam" id="PF02517"/>
    </source>
</evidence>
<organism evidence="3 4">
    <name type="scientific">Faucicola osloensis</name>
    <name type="common">Moraxella osloensis</name>
    <dbReference type="NCBI Taxonomy" id="34062"/>
    <lineage>
        <taxon>Bacteria</taxon>
        <taxon>Pseudomonadati</taxon>
        <taxon>Pseudomonadota</taxon>
        <taxon>Gammaproteobacteria</taxon>
        <taxon>Moraxellales</taxon>
        <taxon>Moraxellaceae</taxon>
        <taxon>Faucicola</taxon>
    </lineage>
</organism>
<feature type="transmembrane region" description="Helical" evidence="1">
    <location>
        <begin position="20"/>
        <end position="45"/>
    </location>
</feature>
<feature type="transmembrane region" description="Helical" evidence="1">
    <location>
        <begin position="204"/>
        <end position="229"/>
    </location>
</feature>
<dbReference type="GO" id="GO:0080120">
    <property type="term" value="P:CAAX-box protein maturation"/>
    <property type="evidence" value="ECO:0007669"/>
    <property type="project" value="UniProtKB-ARBA"/>
</dbReference>
<dbReference type="PANTHER" id="PTHR36435">
    <property type="entry name" value="SLR1288 PROTEIN"/>
    <property type="match status" value="1"/>
</dbReference>
<protein>
    <submittedName>
        <fullName evidence="3">CPBP family intramembrane metalloprotease</fullName>
    </submittedName>
</protein>
<proteinExistence type="predicted"/>
<dbReference type="Pfam" id="PF02517">
    <property type="entry name" value="Rce1-like"/>
    <property type="match status" value="1"/>
</dbReference>